<evidence type="ECO:0000313" key="2">
    <source>
        <dbReference type="EMBL" id="GJJ13969.1"/>
    </source>
</evidence>
<name>A0AAV5ALF9_9AGAM</name>
<dbReference type="Pfam" id="PF26147">
    <property type="entry name" value="AB_HYDROLASE_YMC0-YMC35"/>
    <property type="match status" value="3"/>
</dbReference>
<reference evidence="2" key="1">
    <citation type="submission" date="2021-10" db="EMBL/GenBank/DDBJ databases">
        <title>De novo Genome Assembly of Clathrus columnatus (Basidiomycota, Fungi) Using Illumina and Nanopore Sequence Data.</title>
        <authorList>
            <person name="Ogiso-Tanaka E."/>
            <person name="Itagaki H."/>
            <person name="Hosoya T."/>
            <person name="Hosaka K."/>
        </authorList>
    </citation>
    <scope>NUCLEOTIDE SEQUENCE</scope>
    <source>
        <strain evidence="2">MO-923</strain>
    </source>
</reference>
<proteinExistence type="predicted"/>
<keyword evidence="3" id="KW-1185">Reference proteome</keyword>
<feature type="domain" description="YMC020W-like alpha/beta hydrolase" evidence="1">
    <location>
        <begin position="745"/>
        <end position="829"/>
    </location>
</feature>
<dbReference type="Proteomes" id="UP001050691">
    <property type="component" value="Unassembled WGS sequence"/>
</dbReference>
<dbReference type="AlphaFoldDB" id="A0AAV5ALF9"/>
<dbReference type="PANTHER" id="PTHR47349:SF1">
    <property type="entry name" value="AER328WP"/>
    <property type="match status" value="1"/>
</dbReference>
<dbReference type="PANTHER" id="PTHR47349">
    <property type="entry name" value="CHROMOSOME 8, WHOLE GENOME SHOTGUN SEQUENCE"/>
    <property type="match status" value="1"/>
</dbReference>
<dbReference type="EMBL" id="BPWL01000009">
    <property type="protein sequence ID" value="GJJ13969.1"/>
    <property type="molecule type" value="Genomic_DNA"/>
</dbReference>
<protein>
    <recommendedName>
        <fullName evidence="1">YMC020W-like alpha/beta hydrolase domain-containing protein</fullName>
    </recommendedName>
</protein>
<accession>A0AAV5ALF9</accession>
<gene>
    <name evidence="2" type="ORF">Clacol_008226</name>
</gene>
<evidence type="ECO:0000313" key="3">
    <source>
        <dbReference type="Proteomes" id="UP001050691"/>
    </source>
</evidence>
<dbReference type="InterPro" id="IPR058933">
    <property type="entry name" value="YMC020W-like_ab_hydrolase"/>
</dbReference>
<comment type="caution">
    <text evidence="2">The sequence shown here is derived from an EMBL/GenBank/DDBJ whole genome shotgun (WGS) entry which is preliminary data.</text>
</comment>
<organism evidence="2 3">
    <name type="scientific">Clathrus columnatus</name>
    <dbReference type="NCBI Taxonomy" id="1419009"/>
    <lineage>
        <taxon>Eukaryota</taxon>
        <taxon>Fungi</taxon>
        <taxon>Dikarya</taxon>
        <taxon>Basidiomycota</taxon>
        <taxon>Agaricomycotina</taxon>
        <taxon>Agaricomycetes</taxon>
        <taxon>Phallomycetidae</taxon>
        <taxon>Phallales</taxon>
        <taxon>Clathraceae</taxon>
        <taxon>Clathrus</taxon>
    </lineage>
</organism>
<dbReference type="InterPro" id="IPR058934">
    <property type="entry name" value="YMC020W-like"/>
</dbReference>
<feature type="domain" description="YMC020W-like alpha/beta hydrolase" evidence="1">
    <location>
        <begin position="641"/>
        <end position="718"/>
    </location>
</feature>
<feature type="domain" description="YMC020W-like alpha/beta hydrolase" evidence="1">
    <location>
        <begin position="838"/>
        <end position="982"/>
    </location>
</feature>
<sequence length="1030" mass="113720">MSRRSSRSSRSTQLYSTIKPASADLSLVFADPIQVGTSPGVAAATLPRQSVPEASSSLFERATLERATKDTASSFAPRSTHSLLSNMYFSKRRQHPTAIPRTERVIQTETWSSAEIPRVPPLSDHGFNSAQVTFTPKSLRFAIPDSHLNAGLPPDPTTSPAFPEAFKLDAKLEKSMTLGLSLGTNTIEPISSTMCLQDAEGSYLVSTHSGSDYLECPNISITDTVEPEQMNIDPTDLEMTSGAFSRHGVLQQADNCPDRMHGNQILSDSGENSPLVDPVIKSDSHSGNSFSKFPLYLPSSLLPKQFFSSGSKEEVKYIEDHLKNSTTQNMTSVHNDQLNPAIQIHSEGSQDDILTETSPIAESSSLPSSTWSDYLRFTTTTIPKLRPSFSDPMAPPESPPSKEYFGPCNIQVTLHPTQATDISNRSWFAPWTWWHVNTGLSSNTESVAVPINPEGDFKGSHTGPIGTKSLFTKLANPIDADRETRVGWLSVLTTTYARQRALKEEGETMEVATVAEGLSGIKPSTSEAINIQPESRPNVSILKSAPPKDSTLLLSSKKSTTPYPSNLVLPTFEDAFCNPPRSTPLPREESTLHRTVNYVAKMLFRGDATAKGKGKGKEKEPLGQELPKAWSVLGEDPKKVLEKVKRVVVIGIHGWFPRAFVRQVLGEPTGTSEKFAMMLERTVKEFFDEYGVTLDKITKIVLQGEGTVAQRVNKWVLVFSSKTFVGERQSADVTYSLFQEYLSHEDWVNDLQTADAILFGTHSQGSIVTTQLVDRLINEGHIRTPNSSLLSPVSATQRVGVLALCGVHNGPLLYLNTSSFVNPYIQYFESAAAQNRLLLRLMSDYLCDSTHPLILRALYIDGDAYHSSDFLSNLLVLLFKIRNAGLHDNGLIAHLSEATAGSLTGLGHSTAYEEPASYKFVEFFFIVLYHCYYTDPDARLAVRFLFETSDLIGSDLDLVIEPFTARAARNDYEIPWVLRDLIANPDVAALFASDFSGLRSAFDDWHPRTTVLRDIRRKLEPIRRLNTSKL</sequence>
<evidence type="ECO:0000259" key="1">
    <source>
        <dbReference type="Pfam" id="PF26147"/>
    </source>
</evidence>